<dbReference type="InterPro" id="IPR013785">
    <property type="entry name" value="Aldolase_TIM"/>
</dbReference>
<dbReference type="InterPro" id="IPR000262">
    <property type="entry name" value="FMN-dep_DH"/>
</dbReference>
<evidence type="ECO:0000256" key="1">
    <source>
        <dbReference type="ARBA" id="ARBA00001917"/>
    </source>
</evidence>
<dbReference type="SUPFAM" id="SSF51395">
    <property type="entry name" value="FMN-linked oxidoreductases"/>
    <property type="match status" value="1"/>
</dbReference>
<evidence type="ECO:0000259" key="6">
    <source>
        <dbReference type="PROSITE" id="PS51349"/>
    </source>
</evidence>
<keyword evidence="3" id="KW-0288">FMN</keyword>
<comment type="similarity">
    <text evidence="5">Belongs to the FMN-dependent alpha-hydroxy acid dehydrogenase family.</text>
</comment>
<dbReference type="PIRSF" id="PIRSF000138">
    <property type="entry name" value="Al-hdrx_acd_dh"/>
    <property type="match status" value="1"/>
</dbReference>
<dbReference type="InterPro" id="IPR008259">
    <property type="entry name" value="FMN_hydac_DH_AS"/>
</dbReference>
<reference evidence="8" key="1">
    <citation type="journal article" date="2019" name="Int. J. Syst. Evol. Microbiol.">
        <title>The Global Catalogue of Microorganisms (GCM) 10K type strain sequencing project: providing services to taxonomists for standard genome sequencing and annotation.</title>
        <authorList>
            <consortium name="The Broad Institute Genomics Platform"/>
            <consortium name="The Broad Institute Genome Sequencing Center for Infectious Disease"/>
            <person name="Wu L."/>
            <person name="Ma J."/>
        </authorList>
    </citation>
    <scope>NUCLEOTIDE SEQUENCE [LARGE SCALE GENOMIC DNA]</scope>
    <source>
        <strain evidence="8">KCTC 12848</strain>
    </source>
</reference>
<name>A0ABV9Y481_9PSEU</name>
<accession>A0ABV9Y481</accession>
<keyword evidence="8" id="KW-1185">Reference proteome</keyword>
<evidence type="ECO:0000256" key="4">
    <source>
        <dbReference type="ARBA" id="ARBA00023002"/>
    </source>
</evidence>
<organism evidence="7 8">
    <name type="scientific">Saccharothrix xinjiangensis</name>
    <dbReference type="NCBI Taxonomy" id="204798"/>
    <lineage>
        <taxon>Bacteria</taxon>
        <taxon>Bacillati</taxon>
        <taxon>Actinomycetota</taxon>
        <taxon>Actinomycetes</taxon>
        <taxon>Pseudonocardiales</taxon>
        <taxon>Pseudonocardiaceae</taxon>
        <taxon>Saccharothrix</taxon>
    </lineage>
</organism>
<keyword evidence="4 7" id="KW-0560">Oxidoreductase</keyword>
<dbReference type="Pfam" id="PF01070">
    <property type="entry name" value="FMN_dh"/>
    <property type="match status" value="1"/>
</dbReference>
<dbReference type="PANTHER" id="PTHR10578:SF107">
    <property type="entry name" value="2-HYDROXYACID OXIDASE 1"/>
    <property type="match status" value="1"/>
</dbReference>
<comment type="cofactor">
    <cofactor evidence="1">
        <name>FMN</name>
        <dbReference type="ChEBI" id="CHEBI:58210"/>
    </cofactor>
</comment>
<evidence type="ECO:0000256" key="2">
    <source>
        <dbReference type="ARBA" id="ARBA00022630"/>
    </source>
</evidence>
<keyword evidence="2" id="KW-0285">Flavoprotein</keyword>
<evidence type="ECO:0000256" key="5">
    <source>
        <dbReference type="ARBA" id="ARBA00024042"/>
    </source>
</evidence>
<feature type="domain" description="FMN hydroxy acid dehydrogenase" evidence="6">
    <location>
        <begin position="4"/>
        <end position="359"/>
    </location>
</feature>
<dbReference type="PROSITE" id="PS51349">
    <property type="entry name" value="FMN_HYDROXY_ACID_DH_2"/>
    <property type="match status" value="1"/>
</dbReference>
<dbReference type="GO" id="GO:0016491">
    <property type="term" value="F:oxidoreductase activity"/>
    <property type="evidence" value="ECO:0007669"/>
    <property type="project" value="UniProtKB-KW"/>
</dbReference>
<dbReference type="InterPro" id="IPR012133">
    <property type="entry name" value="Alpha-hydoxy_acid_DH_FMN"/>
</dbReference>
<dbReference type="CDD" id="cd02809">
    <property type="entry name" value="alpha_hydroxyacid_oxid_FMN"/>
    <property type="match status" value="1"/>
</dbReference>
<evidence type="ECO:0000313" key="8">
    <source>
        <dbReference type="Proteomes" id="UP001595833"/>
    </source>
</evidence>
<gene>
    <name evidence="7" type="ORF">ACFPFM_20755</name>
</gene>
<dbReference type="Proteomes" id="UP001595833">
    <property type="component" value="Unassembled WGS sequence"/>
</dbReference>
<dbReference type="EC" id="1.-.-.-" evidence="7"/>
<evidence type="ECO:0000256" key="3">
    <source>
        <dbReference type="ARBA" id="ARBA00022643"/>
    </source>
</evidence>
<evidence type="ECO:0000313" key="7">
    <source>
        <dbReference type="EMBL" id="MFC5056174.1"/>
    </source>
</evidence>
<dbReference type="RefSeq" id="WP_344039530.1">
    <property type="nucleotide sequence ID" value="NZ_BAAAKE010000017.1"/>
</dbReference>
<dbReference type="PANTHER" id="PTHR10578">
    <property type="entry name" value="S -2-HYDROXY-ACID OXIDASE-RELATED"/>
    <property type="match status" value="1"/>
</dbReference>
<protein>
    <submittedName>
        <fullName evidence="7">Alpha-hydroxy acid oxidase</fullName>
        <ecNumber evidence="7">1.-.-.-</ecNumber>
    </submittedName>
</protein>
<sequence>MTAVEPRVDHTAADVEAAWRERTPAPVRAYVAGGAGADGTVEGNEAAFRSVWLTPRGIRASDGGPDTGTTLLGHELTSPVVLAPTSPQRLLHPDAELATARAAARRGVLSIVSTDTHHPFPDIAAASPGLTWFQLYGYRDRAHVAETVAYAERGGATALVVTVDASDSARRVGTWRAGFRLPDDVDYGTLRAVGVLDGAAPASGRLDRLPVTWADLAWLRELTPLPLLVKGVLRAEDARRCVAEGADGVIVSNHGGRQLDGVVPSLVALSRIAPELPAGTALLVDGGVRSGVDVAKALALGAHAVCLGRPYLWGLGLDGEAGVGRVLDLVDAELRDALRQLGASSVAELDRSFVALPGAHPL</sequence>
<comment type="caution">
    <text evidence="7">The sequence shown here is derived from an EMBL/GenBank/DDBJ whole genome shotgun (WGS) entry which is preliminary data.</text>
</comment>
<dbReference type="Gene3D" id="3.20.20.70">
    <property type="entry name" value="Aldolase class I"/>
    <property type="match status" value="1"/>
</dbReference>
<dbReference type="EMBL" id="JBHSJB010000018">
    <property type="protein sequence ID" value="MFC5056174.1"/>
    <property type="molecule type" value="Genomic_DNA"/>
</dbReference>
<proteinExistence type="inferred from homology"/>
<dbReference type="PROSITE" id="PS00557">
    <property type="entry name" value="FMN_HYDROXY_ACID_DH_1"/>
    <property type="match status" value="1"/>
</dbReference>
<dbReference type="InterPro" id="IPR037396">
    <property type="entry name" value="FMN_HAD"/>
</dbReference>